<dbReference type="Gene3D" id="3.20.20.80">
    <property type="entry name" value="Glycosidases"/>
    <property type="match status" value="1"/>
</dbReference>
<evidence type="ECO:0000259" key="5">
    <source>
        <dbReference type="Pfam" id="PF01229"/>
    </source>
</evidence>
<proteinExistence type="inferred from homology"/>
<dbReference type="SUPFAM" id="SSF51445">
    <property type="entry name" value="(Trans)glycosidases"/>
    <property type="match status" value="1"/>
</dbReference>
<dbReference type="PANTHER" id="PTHR12631:SF10">
    <property type="entry name" value="BETA-XYLOSIDASE-LIKE PROTEIN-RELATED"/>
    <property type="match status" value="1"/>
</dbReference>
<comment type="similarity">
    <text evidence="1">Belongs to the glycosyl hydrolase 39 family.</text>
</comment>
<dbReference type="Proteomes" id="UP000187941">
    <property type="component" value="Chromosome"/>
</dbReference>
<protein>
    <recommendedName>
        <fullName evidence="5">Glycosyl hydrolases family 39 N-terminal catalytic domain-containing protein</fullName>
    </recommendedName>
</protein>
<dbReference type="AlphaFoldDB" id="A0A1P9WZB4"/>
<dbReference type="PANTHER" id="PTHR12631">
    <property type="entry name" value="ALPHA-L-IDURONIDASE"/>
    <property type="match status" value="1"/>
</dbReference>
<accession>A0A1P9WZB4</accession>
<keyword evidence="4" id="KW-0732">Signal</keyword>
<keyword evidence="2" id="KW-0378">Hydrolase</keyword>
<evidence type="ECO:0000256" key="2">
    <source>
        <dbReference type="ARBA" id="ARBA00022801"/>
    </source>
</evidence>
<evidence type="ECO:0000313" key="7">
    <source>
        <dbReference type="Proteomes" id="UP000187941"/>
    </source>
</evidence>
<dbReference type="InterPro" id="IPR017853">
    <property type="entry name" value="GH"/>
</dbReference>
<keyword evidence="7" id="KW-1185">Reference proteome</keyword>
<dbReference type="STRING" id="1178516.AWR27_16100"/>
<sequence length="516" mass="58395">MGYGCLRKLMHTNRFYIALLSGMLLTAPVSVAQRIDTTADQRSGVLVKTTFSPGWKRLGTLKPRPATAIKSSNWIIGCETLDRDLTDYEQYKTYLVPLGIRRLRMQAGWAKTEKVKGVYDWAWLDKIIDDAAARGLEPWLETGYGNPIYEGGGGINLSAGIPTSPEALRAWDKWVAALVDRYKTKVREWEVWNEPNFGDNEFNTPELVADLNIRTAEIIKRIQPTAKISGLAMGHIDLKYADTFFKTIHQQGKMNLFDNMTYHDYVYNPDSNYDRVADLRRVLDKYAPNVKLRQGENGSPSLGGPNRGAIGDYDWSELSQAKWNIRRMLGDLGHDIESSILGIIEMNYGKTSGPITRMNVKGIIQSDSLKRAVRPKMAYYAMQNVASVFDNELVRIKNLHDTHNINATVSADEIKYNKGTDRSLSVYGYAHKTTQKQVFTIWMDEAIPTNTNQPKNINFTLLNARFDQPVYVDLLTGAVYEIPDDQILKKGRNLTFKNLPVYDSPVLIADKSLLTF</sequence>
<reference evidence="6 7" key="1">
    <citation type="submission" date="2016-01" db="EMBL/GenBank/DDBJ databases">
        <authorList>
            <person name="Oliw E.H."/>
        </authorList>
    </citation>
    <scope>NUCLEOTIDE SEQUENCE [LARGE SCALE GENOMIC DNA]</scope>
    <source>
        <strain evidence="6 7">DY10</strain>
    </source>
</reference>
<feature type="domain" description="Glycosyl hydrolases family 39 N-terminal catalytic" evidence="5">
    <location>
        <begin position="111"/>
        <end position="265"/>
    </location>
</feature>
<gene>
    <name evidence="6" type="ORF">AWR27_16100</name>
</gene>
<feature type="chain" id="PRO_5012342946" description="Glycosyl hydrolases family 39 N-terminal catalytic domain-containing protein" evidence="4">
    <location>
        <begin position="33"/>
        <end position="516"/>
    </location>
</feature>
<evidence type="ECO:0000256" key="4">
    <source>
        <dbReference type="SAM" id="SignalP"/>
    </source>
</evidence>
<evidence type="ECO:0000256" key="1">
    <source>
        <dbReference type="ARBA" id="ARBA00008875"/>
    </source>
</evidence>
<name>A0A1P9WZB4_9BACT</name>
<dbReference type="InterPro" id="IPR049166">
    <property type="entry name" value="GH39_cat"/>
</dbReference>
<organism evidence="6 7">
    <name type="scientific">Spirosoma montaniterrae</name>
    <dbReference type="NCBI Taxonomy" id="1178516"/>
    <lineage>
        <taxon>Bacteria</taxon>
        <taxon>Pseudomonadati</taxon>
        <taxon>Bacteroidota</taxon>
        <taxon>Cytophagia</taxon>
        <taxon>Cytophagales</taxon>
        <taxon>Cytophagaceae</taxon>
        <taxon>Spirosoma</taxon>
    </lineage>
</organism>
<feature type="signal peptide" evidence="4">
    <location>
        <begin position="1"/>
        <end position="32"/>
    </location>
</feature>
<dbReference type="InterPro" id="IPR051923">
    <property type="entry name" value="Glycosyl_Hydrolase_39"/>
</dbReference>
<keyword evidence="3" id="KW-0326">Glycosidase</keyword>
<dbReference type="GO" id="GO:0004553">
    <property type="term" value="F:hydrolase activity, hydrolyzing O-glycosyl compounds"/>
    <property type="evidence" value="ECO:0007669"/>
    <property type="project" value="TreeGrafter"/>
</dbReference>
<dbReference type="Pfam" id="PF01229">
    <property type="entry name" value="Glyco_hydro_39"/>
    <property type="match status" value="1"/>
</dbReference>
<dbReference type="EMBL" id="CP014263">
    <property type="protein sequence ID" value="AQG80712.1"/>
    <property type="molecule type" value="Genomic_DNA"/>
</dbReference>
<evidence type="ECO:0000313" key="6">
    <source>
        <dbReference type="EMBL" id="AQG80712.1"/>
    </source>
</evidence>
<dbReference type="KEGG" id="smon:AWR27_16100"/>
<evidence type="ECO:0000256" key="3">
    <source>
        <dbReference type="ARBA" id="ARBA00023295"/>
    </source>
</evidence>